<dbReference type="Pfam" id="PF12680">
    <property type="entry name" value="SnoaL_2"/>
    <property type="match status" value="1"/>
</dbReference>
<reference evidence="2 3" key="1">
    <citation type="submission" date="2010-04" db="EMBL/GenBank/DDBJ databases">
        <title>The genome of Herbaspirillum seropedicae SmR1, an endophytic, nitrogen-fixing, plant-growth promoting beta-Proteobacteria.</title>
        <authorList>
            <person name="Pedrosa F.O."/>
            <person name="Monteiro R.A."/>
            <person name="Wassem R."/>
            <person name="Cruz L.M."/>
            <person name="Ayub R.A."/>
            <person name="Colauto N.B."/>
            <person name="Fernandez M.A."/>
            <person name="Fungaro M.H.P."/>
            <person name="Grisard E.C."/>
            <person name="Hungria M."/>
            <person name="Madeira H.M.F."/>
            <person name="Nodari R.O."/>
            <person name="Osaku C.A."/>
            <person name="Petzl-Erler M.L."/>
            <person name="Terenzi H."/>
            <person name="Vieira L.G.E."/>
            <person name="Almeida M.I.M."/>
            <person name="Alves L.R."/>
            <person name="Arantes O.M.N."/>
            <person name="Balsanelli E."/>
            <person name="Barcellos F.G."/>
            <person name="Baura V.A."/>
            <person name="Binde D.R."/>
            <person name="Campo R.J."/>
            <person name="Chubatsu L.S."/>
            <person name="Chueire L.M.O."/>
            <person name="Ciferri R.R."/>
            <person name="Correa L.C."/>
            <person name="da Conceicao Silva J.L."/>
            <person name="Dabul A.N.G."/>
            <person name="Dambros B.P."/>
            <person name="Faoro H."/>
            <person name="Favetti A."/>
            <person name="Friedermann G."/>
            <person name="Furlaneto M.C."/>
            <person name="Gasques L.S."/>
            <person name="Gimenes C.C.T."/>
            <person name="Gioppo N.M.R."/>
            <person name="Glienke-Blanco C."/>
            <person name="Godoy L.P."/>
            <person name="Guerra M.P."/>
            <person name="Karp S."/>
            <person name="Kava-Cordeiro V."/>
            <person name="Margarido V.P."/>
            <person name="Mathioni S.M."/>
            <person name="Menck-Soares M.A."/>
            <person name="Murace N.K."/>
            <person name="Nicolas M.F."/>
            <person name="Oliveira C.E.C."/>
            <person name="Pagnan N.A.B."/>
            <person name="Pamphile J.A."/>
            <person name="Patussi E.V."/>
            <person name="Pereira L.F.P."/>
            <person name="Pereira-Ferrari L."/>
            <person name="Pinto F.G.S."/>
            <person name="Precoma C."/>
            <person name="Prioli A.J."/>
            <person name="Prioli S.M.A.P."/>
            <person name="Raittz R.T."/>
            <person name="Ramos H.J.O."/>
            <person name="Ribeiro E.M.S.F."/>
            <person name="Rigo L.U."/>
            <person name="Rocha C.L.M.S.C."/>
            <person name="Rocha S.N."/>
            <person name="Santos K."/>
            <person name="Satori D."/>
            <person name="Silva A.G."/>
            <person name="Simao R.C.G."/>
            <person name="Soares M.A.M."/>
            <person name="Souza E.M."/>
            <person name="Steffens M.B.R."/>
            <person name="Steindel M."/>
            <person name="Tadra-Sfeir M.Z."/>
            <person name="Takahashi E.K."/>
            <person name="Torres R.A."/>
            <person name="Valle J.S."/>
            <person name="Vernal J.I."/>
            <person name="Vilas-Boas L.A."/>
            <person name="Watanabe M.A.E."/>
            <person name="Weiss V.A."/>
            <person name="Yates M.A."/>
            <person name="Souza E.M."/>
        </authorList>
    </citation>
    <scope>NUCLEOTIDE SEQUENCE [LARGE SCALE GENOMIC DNA]</scope>
    <source>
        <strain evidence="2 3">SmR1</strain>
    </source>
</reference>
<dbReference type="PANTHER" id="PTHR41252:SF1">
    <property type="entry name" value="BLR2505 PROTEIN"/>
    <property type="match status" value="1"/>
</dbReference>
<sequence>MAGLNKEILRQANAAISAGDHEGFLSFCADDIVWSTVGGETLRGKEAVRAWMAGEYTKPPEFDVQEMIEDGDFVVAIGTIATEENGAKIANSYCDVWSVKNGRLAQLRAFVIKDSERSN</sequence>
<dbReference type="Gene3D" id="3.10.450.50">
    <property type="match status" value="1"/>
</dbReference>
<accession>D8IVD4</accession>
<dbReference type="InterPro" id="IPR032710">
    <property type="entry name" value="NTF2-like_dom_sf"/>
</dbReference>
<dbReference type="PANTHER" id="PTHR41252">
    <property type="entry name" value="BLR2505 PROTEIN"/>
    <property type="match status" value="1"/>
</dbReference>
<dbReference type="KEGG" id="hse:Hsero_2374"/>
<keyword evidence="3" id="KW-1185">Reference proteome</keyword>
<dbReference type="eggNOG" id="COG3631">
    <property type="taxonomic scope" value="Bacteria"/>
</dbReference>
<name>D8IVD4_HERSS</name>
<proteinExistence type="predicted"/>
<dbReference type="EMBL" id="CP002039">
    <property type="protein sequence ID" value="ADJ63873.1"/>
    <property type="molecule type" value="Genomic_DNA"/>
</dbReference>
<dbReference type="InterPro" id="IPR037401">
    <property type="entry name" value="SnoaL-like"/>
</dbReference>
<dbReference type="OrthoDB" id="129343at2"/>
<feature type="domain" description="SnoaL-like" evidence="1">
    <location>
        <begin position="10"/>
        <end position="106"/>
    </location>
</feature>
<organism evidence="2 3">
    <name type="scientific">Herbaspirillum seropedicae (strain SmR1)</name>
    <dbReference type="NCBI Taxonomy" id="757424"/>
    <lineage>
        <taxon>Bacteria</taxon>
        <taxon>Pseudomonadati</taxon>
        <taxon>Pseudomonadota</taxon>
        <taxon>Betaproteobacteria</taxon>
        <taxon>Burkholderiales</taxon>
        <taxon>Oxalobacteraceae</taxon>
        <taxon>Herbaspirillum</taxon>
    </lineage>
</organism>
<dbReference type="GeneID" id="29391917"/>
<gene>
    <name evidence="2" type="ordered locus">Hsero_2374</name>
</gene>
<evidence type="ECO:0000313" key="2">
    <source>
        <dbReference type="EMBL" id="ADJ63873.1"/>
    </source>
</evidence>
<dbReference type="AlphaFoldDB" id="D8IVD4"/>
<dbReference type="RefSeq" id="WP_013234352.1">
    <property type="nucleotide sequence ID" value="NC_014323.1"/>
</dbReference>
<dbReference type="HOGENOM" id="CLU_147287_0_0_4"/>
<evidence type="ECO:0000259" key="1">
    <source>
        <dbReference type="Pfam" id="PF12680"/>
    </source>
</evidence>
<dbReference type="Proteomes" id="UP000000329">
    <property type="component" value="Chromosome"/>
</dbReference>
<dbReference type="STRING" id="757424.Hsero_2374"/>
<dbReference type="SUPFAM" id="SSF54427">
    <property type="entry name" value="NTF2-like"/>
    <property type="match status" value="1"/>
</dbReference>
<evidence type="ECO:0000313" key="3">
    <source>
        <dbReference type="Proteomes" id="UP000000329"/>
    </source>
</evidence>
<protein>
    <recommendedName>
        <fullName evidence="1">SnoaL-like domain-containing protein</fullName>
    </recommendedName>
</protein>